<proteinExistence type="predicted"/>
<dbReference type="Proteomes" id="UP000680206">
    <property type="component" value="Unassembled WGS sequence"/>
</dbReference>
<dbReference type="InterPro" id="IPR026337">
    <property type="entry name" value="AKG_HExxH"/>
</dbReference>
<keyword evidence="2" id="KW-1185">Reference proteome</keyword>
<sequence length="262" mass="28262">MASASPDAALALTRQDFADPLRMLDGLPFLDDGFQHGRLLAGAAAVRHAQAEQAPRSGSRGAVPPQAWLMPSAIYALRTSPPMPARPLASARRAAISRRLIELEELVPAWGPLLRLPVRYARLFPDRGAISASSRSWPQHVLLADAAFSTEAELREQLVHELAHQWLYLIQEMWRLETPDAPPVALPSGTAGRSPDEALGAAHVAAALIRLYQATGDHDRVRLLADYGTGCLDAARHLTPVGRLLADRIAAHLPGPEPARVG</sequence>
<organism evidence="1 2">
    <name type="scientific">Actinomadura violacea</name>
    <dbReference type="NCBI Taxonomy" id="2819934"/>
    <lineage>
        <taxon>Bacteria</taxon>
        <taxon>Bacillati</taxon>
        <taxon>Actinomycetota</taxon>
        <taxon>Actinomycetes</taxon>
        <taxon>Streptosporangiales</taxon>
        <taxon>Thermomonosporaceae</taxon>
        <taxon>Actinomadura</taxon>
    </lineage>
</organism>
<reference evidence="1 2" key="1">
    <citation type="submission" date="2021-03" db="EMBL/GenBank/DDBJ databases">
        <title>Actinomadura violae sp. nov., isolated from lichen in Thailand.</title>
        <authorList>
            <person name="Kanchanasin P."/>
            <person name="Saeng-In P."/>
            <person name="Phongsopitanun W."/>
            <person name="Yuki M."/>
            <person name="Kudo T."/>
            <person name="Ohkuma M."/>
            <person name="Tanasupawat S."/>
        </authorList>
    </citation>
    <scope>NUCLEOTIDE SEQUENCE [LARGE SCALE GENOMIC DNA]</scope>
    <source>
        <strain evidence="1 2">LCR2-06</strain>
    </source>
</reference>
<dbReference type="EMBL" id="JAGEPF010000040">
    <property type="protein sequence ID" value="MBO2464952.1"/>
    <property type="molecule type" value="Genomic_DNA"/>
</dbReference>
<gene>
    <name evidence="1" type="ORF">J4709_46045</name>
</gene>
<evidence type="ECO:0000313" key="2">
    <source>
        <dbReference type="Proteomes" id="UP000680206"/>
    </source>
</evidence>
<protein>
    <recommendedName>
        <fullName evidence="3">HEXXH motif domain-containing protein</fullName>
    </recommendedName>
</protein>
<evidence type="ECO:0000313" key="1">
    <source>
        <dbReference type="EMBL" id="MBO2464952.1"/>
    </source>
</evidence>
<comment type="caution">
    <text evidence="1">The sequence shown here is derived from an EMBL/GenBank/DDBJ whole genome shotgun (WGS) entry which is preliminary data.</text>
</comment>
<name>A0ABS3S7G9_9ACTN</name>
<dbReference type="NCBIfam" id="TIGR04267">
    <property type="entry name" value="mod_HExxH"/>
    <property type="match status" value="1"/>
</dbReference>
<accession>A0ABS3S7G9</accession>
<evidence type="ECO:0008006" key="3">
    <source>
        <dbReference type="Google" id="ProtNLM"/>
    </source>
</evidence>
<dbReference type="RefSeq" id="WP_208251815.1">
    <property type="nucleotide sequence ID" value="NZ_JAGEPF010000040.1"/>
</dbReference>